<dbReference type="PROSITE" id="PS52045">
    <property type="entry name" value="NEPROSIN_PEP_CD"/>
    <property type="match status" value="1"/>
</dbReference>
<dbReference type="PANTHER" id="PTHR31589:SF59">
    <property type="entry name" value="NEPROSIN DOMAIN-CONTAINING PROTEIN"/>
    <property type="match status" value="1"/>
</dbReference>
<dbReference type="Pfam" id="PF03080">
    <property type="entry name" value="Neprosin"/>
    <property type="match status" value="1"/>
</dbReference>
<dbReference type="InterPro" id="IPR004314">
    <property type="entry name" value="Neprosin"/>
</dbReference>
<reference evidence="2" key="3">
    <citation type="submission" date="2022-01" db="UniProtKB">
        <authorList>
            <consortium name="EnsemblPlants"/>
        </authorList>
    </citation>
    <scope>IDENTIFICATION</scope>
    <source>
        <strain evidence="2">subsp. vulgare</strain>
    </source>
</reference>
<reference evidence="3" key="1">
    <citation type="journal article" date="2012" name="Nature">
        <title>A physical, genetic and functional sequence assembly of the barley genome.</title>
        <authorList>
            <consortium name="The International Barley Genome Sequencing Consortium"/>
            <person name="Mayer K.F."/>
            <person name="Waugh R."/>
            <person name="Brown J.W."/>
            <person name="Schulman A."/>
            <person name="Langridge P."/>
            <person name="Platzer M."/>
            <person name="Fincher G.B."/>
            <person name="Muehlbauer G.J."/>
            <person name="Sato K."/>
            <person name="Close T.J."/>
            <person name="Wise R.P."/>
            <person name="Stein N."/>
        </authorList>
    </citation>
    <scope>NUCLEOTIDE SEQUENCE [LARGE SCALE GENOMIC DNA]</scope>
    <source>
        <strain evidence="3">cv. Morex</strain>
    </source>
</reference>
<protein>
    <recommendedName>
        <fullName evidence="1">Neprosin PEP catalytic domain-containing protein</fullName>
    </recommendedName>
</protein>
<dbReference type="Gramene" id="HORVU.MOREX.r3.1HG0000360.1">
    <property type="protein sequence ID" value="HORVU.MOREX.r3.1HG0000360.1"/>
    <property type="gene ID" value="HORVU.MOREX.r3.1HG0000360"/>
</dbReference>
<dbReference type="AlphaFoldDB" id="A0A8I6WNC6"/>
<dbReference type="EnsemblPlants" id="HORVU.MOREX.r3.1HG0000360.1">
    <property type="protein sequence ID" value="HORVU.MOREX.r3.1HG0000360.1"/>
    <property type="gene ID" value="HORVU.MOREX.r3.1HG0000360"/>
</dbReference>
<organism evidence="2 3">
    <name type="scientific">Hordeum vulgare subsp. vulgare</name>
    <name type="common">Domesticated barley</name>
    <dbReference type="NCBI Taxonomy" id="112509"/>
    <lineage>
        <taxon>Eukaryota</taxon>
        <taxon>Viridiplantae</taxon>
        <taxon>Streptophyta</taxon>
        <taxon>Embryophyta</taxon>
        <taxon>Tracheophyta</taxon>
        <taxon>Spermatophyta</taxon>
        <taxon>Magnoliopsida</taxon>
        <taxon>Liliopsida</taxon>
        <taxon>Poales</taxon>
        <taxon>Poaceae</taxon>
        <taxon>BOP clade</taxon>
        <taxon>Pooideae</taxon>
        <taxon>Triticodae</taxon>
        <taxon>Triticeae</taxon>
        <taxon>Hordeinae</taxon>
        <taxon>Hordeum</taxon>
    </lineage>
</organism>
<proteinExistence type="predicted"/>
<name>A0A8I6WNC6_HORVV</name>
<dbReference type="Gene3D" id="3.90.1320.10">
    <property type="entry name" value="Outer-capsid protein sigma 3, large lobe"/>
    <property type="match status" value="1"/>
</dbReference>
<evidence type="ECO:0000313" key="2">
    <source>
        <dbReference type="EnsemblPlants" id="HORVU.MOREX.r3.1HG0000360.1"/>
    </source>
</evidence>
<evidence type="ECO:0000313" key="3">
    <source>
        <dbReference type="Proteomes" id="UP000011116"/>
    </source>
</evidence>
<dbReference type="Proteomes" id="UP000011116">
    <property type="component" value="Chromosome 1H"/>
</dbReference>
<evidence type="ECO:0000259" key="1">
    <source>
        <dbReference type="PROSITE" id="PS52045"/>
    </source>
</evidence>
<keyword evidence="3" id="KW-1185">Reference proteome</keyword>
<accession>A0A8I6WNC6</accession>
<sequence>MSIWASPNQENSQESGTSLQMYCQDGGNYNLIQVGFHISPSLYHNKDIRFFTYWTKDLKSRGCYNLKCPGFVSASGANLVPGQAIAPPSIYGEQDYSVRLSLNQDPNSEDWVVYRHDLEKLSLLGHFPKKLCRGTPRIQALTGFVNYLKNAHGPPMGSGHFPDHDDKKSGYFKHIRYINPNGHSYTLFDVPMVKLVDRLDCYRANDLFLDYKKGYMFHYGGPSGCVG</sequence>
<dbReference type="PANTHER" id="PTHR31589">
    <property type="entry name" value="PROTEIN, PUTATIVE (DUF239)-RELATED-RELATED"/>
    <property type="match status" value="1"/>
</dbReference>
<dbReference type="InterPro" id="IPR053168">
    <property type="entry name" value="Glutamic_endopeptidase"/>
</dbReference>
<reference evidence="2" key="2">
    <citation type="submission" date="2020-10" db="EMBL/GenBank/DDBJ databases">
        <authorList>
            <person name="Scholz U."/>
            <person name="Mascher M."/>
            <person name="Fiebig A."/>
        </authorList>
    </citation>
    <scope>NUCLEOTIDE SEQUENCE [LARGE SCALE GENOMIC DNA]</scope>
    <source>
        <strain evidence="2">cv. Morex</strain>
    </source>
</reference>
<feature type="domain" description="Neprosin PEP catalytic" evidence="1">
    <location>
        <begin position="1"/>
        <end position="226"/>
    </location>
</feature>
<dbReference type="SMR" id="A0A8I6WNC6"/>